<feature type="compositionally biased region" description="Low complexity" evidence="1">
    <location>
        <begin position="491"/>
        <end position="510"/>
    </location>
</feature>
<feature type="compositionally biased region" description="Basic and acidic residues" evidence="1">
    <location>
        <begin position="444"/>
        <end position="455"/>
    </location>
</feature>
<feature type="compositionally biased region" description="Polar residues" evidence="1">
    <location>
        <begin position="520"/>
        <end position="536"/>
    </location>
</feature>
<reference evidence="3" key="1">
    <citation type="journal article" date="2021" name="Nat. Commun.">
        <title>Genetic determinants of endophytism in the Arabidopsis root mycobiome.</title>
        <authorList>
            <person name="Mesny F."/>
            <person name="Miyauchi S."/>
            <person name="Thiergart T."/>
            <person name="Pickel B."/>
            <person name="Atanasova L."/>
            <person name="Karlsson M."/>
            <person name="Huettel B."/>
            <person name="Barry K.W."/>
            <person name="Haridas S."/>
            <person name="Chen C."/>
            <person name="Bauer D."/>
            <person name="Andreopoulos W."/>
            <person name="Pangilinan J."/>
            <person name="LaButti K."/>
            <person name="Riley R."/>
            <person name="Lipzen A."/>
            <person name="Clum A."/>
            <person name="Drula E."/>
            <person name="Henrissat B."/>
            <person name="Kohler A."/>
            <person name="Grigoriev I.V."/>
            <person name="Martin F.M."/>
            <person name="Hacquard S."/>
        </authorList>
    </citation>
    <scope>NUCLEOTIDE SEQUENCE</scope>
    <source>
        <strain evidence="3">MPI-CAGE-AT-0016</strain>
    </source>
</reference>
<feature type="transmembrane region" description="Helical" evidence="2">
    <location>
        <begin position="312"/>
        <end position="335"/>
    </location>
</feature>
<evidence type="ECO:0000313" key="4">
    <source>
        <dbReference type="Proteomes" id="UP000813385"/>
    </source>
</evidence>
<keyword evidence="4" id="KW-1185">Reference proteome</keyword>
<feature type="compositionally biased region" description="Low complexity" evidence="1">
    <location>
        <begin position="216"/>
        <end position="302"/>
    </location>
</feature>
<protein>
    <recommendedName>
        <fullName evidence="5">Mid2 domain-containing protein</fullName>
    </recommendedName>
</protein>
<keyword evidence="2" id="KW-0472">Membrane</keyword>
<proteinExistence type="predicted"/>
<keyword evidence="2" id="KW-0812">Transmembrane</keyword>
<evidence type="ECO:0000256" key="2">
    <source>
        <dbReference type="SAM" id="Phobius"/>
    </source>
</evidence>
<sequence>MQPKDSRMRLRNPAPLPSPGTGLTFACLFAMAGWAKAHAFPRQTTVAFHILDVLPYPPVPTTFAQTSGGPRRRQADDFNTICGYIGGDPGLPATCSAGSHCVVDTHVGAIGCCPDSGICTTGVFTSCVDANSGPQFEINPYVFTCAGSDVCYRNQFEGGNFQYGCGSASNMAATVAPTASGQSAARPVVVSVSAPMDQAPSTLSEPTILGSITRASQSSASETETASDSSTGSTTGSSTASTTGTSTESSTASSTQSSTSEPSSLTTGTASSSGTSSSTDSSAESATPSPTSAASGDAPDASEGGGVNKKGAIIGGAISGAAILVGLILVAFFFWKRKQQGNERKGPGAAGMKRYISPPMTGGQGRGFTPVSSTLDPYDQGYQSGPHGTTTTILGGKAFADPGRHPAVSATEVGQPYAYAYGPGGEVIPMRDPGNNRSDFGDTSEDRVPLNHEYGDFSRGFSDALSRIEEEESRPTSAVVNNNAMGAYGNGYGPAVDEPASPSATSSYSPRGGGQGGPLWQQNRRQSRNMMWMQQP</sequence>
<evidence type="ECO:0000256" key="1">
    <source>
        <dbReference type="SAM" id="MobiDB-lite"/>
    </source>
</evidence>
<keyword evidence="2" id="KW-1133">Transmembrane helix</keyword>
<organism evidence="3 4">
    <name type="scientific">Plectosphaerella cucumerina</name>
    <dbReference type="NCBI Taxonomy" id="40658"/>
    <lineage>
        <taxon>Eukaryota</taxon>
        <taxon>Fungi</taxon>
        <taxon>Dikarya</taxon>
        <taxon>Ascomycota</taxon>
        <taxon>Pezizomycotina</taxon>
        <taxon>Sordariomycetes</taxon>
        <taxon>Hypocreomycetidae</taxon>
        <taxon>Glomerellales</taxon>
        <taxon>Plectosphaerellaceae</taxon>
        <taxon>Plectosphaerella</taxon>
    </lineage>
</organism>
<comment type="caution">
    <text evidence="3">The sequence shown here is derived from an EMBL/GenBank/DDBJ whole genome shotgun (WGS) entry which is preliminary data.</text>
</comment>
<dbReference type="OrthoDB" id="5386093at2759"/>
<evidence type="ECO:0008006" key="5">
    <source>
        <dbReference type="Google" id="ProtNLM"/>
    </source>
</evidence>
<feature type="region of interest" description="Disordered" evidence="1">
    <location>
        <begin position="491"/>
        <end position="536"/>
    </location>
</feature>
<feature type="region of interest" description="Disordered" evidence="1">
    <location>
        <begin position="196"/>
        <end position="305"/>
    </location>
</feature>
<feature type="region of interest" description="Disordered" evidence="1">
    <location>
        <begin position="435"/>
        <end position="455"/>
    </location>
</feature>
<accession>A0A8K0TBD5</accession>
<dbReference type="Proteomes" id="UP000813385">
    <property type="component" value="Unassembled WGS sequence"/>
</dbReference>
<dbReference type="PROSITE" id="PS51257">
    <property type="entry name" value="PROKAR_LIPOPROTEIN"/>
    <property type="match status" value="1"/>
</dbReference>
<dbReference type="EMBL" id="JAGPXD010000005">
    <property type="protein sequence ID" value="KAH7353229.1"/>
    <property type="molecule type" value="Genomic_DNA"/>
</dbReference>
<evidence type="ECO:0000313" key="3">
    <source>
        <dbReference type="EMBL" id="KAH7353229.1"/>
    </source>
</evidence>
<dbReference type="AlphaFoldDB" id="A0A8K0TBD5"/>
<gene>
    <name evidence="3" type="ORF">B0T11DRAFT_115979</name>
</gene>
<name>A0A8K0TBD5_9PEZI</name>